<dbReference type="PRINTS" id="PR00154">
    <property type="entry name" value="AMPBINDING"/>
</dbReference>
<evidence type="ECO:0000256" key="2">
    <source>
        <dbReference type="ARBA" id="ARBA00022450"/>
    </source>
</evidence>
<dbReference type="InterPro" id="IPR042099">
    <property type="entry name" value="ANL_N_sf"/>
</dbReference>
<dbReference type="EMBL" id="CP019980">
    <property type="protein sequence ID" value="AVK95280.1"/>
    <property type="molecule type" value="Genomic_DNA"/>
</dbReference>
<dbReference type="NCBIfam" id="TIGR01746">
    <property type="entry name" value="Thioester-redct"/>
    <property type="match status" value="1"/>
</dbReference>
<keyword evidence="2" id="KW-0596">Phosphopantetheine</keyword>
<dbReference type="Gene3D" id="1.10.1200.10">
    <property type="entry name" value="ACP-like"/>
    <property type="match status" value="1"/>
</dbReference>
<dbReference type="GO" id="GO:0044550">
    <property type="term" value="P:secondary metabolite biosynthetic process"/>
    <property type="evidence" value="ECO:0007669"/>
    <property type="project" value="UniProtKB-ARBA"/>
</dbReference>
<dbReference type="InterPro" id="IPR020845">
    <property type="entry name" value="AMP-binding_CS"/>
</dbReference>
<dbReference type="InterPro" id="IPR010071">
    <property type="entry name" value="AA_adenyl_dom"/>
</dbReference>
<reference evidence="6 8" key="2">
    <citation type="submission" date="2018-06" db="EMBL/GenBank/DDBJ databases">
        <authorList>
            <consortium name="Pathogen Informatics"/>
            <person name="Doyle S."/>
        </authorList>
    </citation>
    <scope>NUCLEOTIDE SEQUENCE [LARGE SCALE GENOMIC DNA]</scope>
    <source>
        <strain evidence="6 8">NCTC10338</strain>
    </source>
</reference>
<dbReference type="InterPro" id="IPR025110">
    <property type="entry name" value="AMP-bd_C"/>
</dbReference>
<dbReference type="Pfam" id="PF00501">
    <property type="entry name" value="AMP-binding"/>
    <property type="match status" value="1"/>
</dbReference>
<dbReference type="Gene3D" id="3.40.50.720">
    <property type="entry name" value="NAD(P)-binding Rossmann-like Domain"/>
    <property type="match status" value="1"/>
</dbReference>
<evidence type="ECO:0000256" key="3">
    <source>
        <dbReference type="ARBA" id="ARBA00022553"/>
    </source>
</evidence>
<evidence type="ECO:0000259" key="4">
    <source>
        <dbReference type="PROSITE" id="PS50075"/>
    </source>
</evidence>
<dbReference type="NCBIfam" id="TIGR01733">
    <property type="entry name" value="AA-adenyl-dom"/>
    <property type="match status" value="1"/>
</dbReference>
<dbReference type="Proteomes" id="UP000255295">
    <property type="component" value="Unassembled WGS sequence"/>
</dbReference>
<dbReference type="InterPro" id="IPR009081">
    <property type="entry name" value="PP-bd_ACP"/>
</dbReference>
<evidence type="ECO:0000313" key="5">
    <source>
        <dbReference type="EMBL" id="AVK95280.1"/>
    </source>
</evidence>
<dbReference type="PROSITE" id="PS50075">
    <property type="entry name" value="CARRIER"/>
    <property type="match status" value="1"/>
</dbReference>
<dbReference type="Pfam" id="PF07993">
    <property type="entry name" value="NAD_binding_4"/>
    <property type="match status" value="1"/>
</dbReference>
<dbReference type="SUPFAM" id="SSF51735">
    <property type="entry name" value="NAD(P)-binding Rossmann-fold domains"/>
    <property type="match status" value="1"/>
</dbReference>
<dbReference type="CDD" id="cd05235">
    <property type="entry name" value="SDR_e1"/>
    <property type="match status" value="1"/>
</dbReference>
<dbReference type="RefSeq" id="WP_024363939.1">
    <property type="nucleotide sequence ID" value="NZ_BJNS01000039.1"/>
</dbReference>
<feature type="domain" description="Carrier" evidence="4">
    <location>
        <begin position="572"/>
        <end position="646"/>
    </location>
</feature>
<dbReference type="FunFam" id="3.40.50.12780:FF:000012">
    <property type="entry name" value="Non-ribosomal peptide synthetase"/>
    <property type="match status" value="1"/>
</dbReference>
<dbReference type="InterPro" id="IPR020459">
    <property type="entry name" value="AMP-binding"/>
</dbReference>
<dbReference type="Pfam" id="PF00550">
    <property type="entry name" value="PP-binding"/>
    <property type="match status" value="1"/>
</dbReference>
<dbReference type="PANTHER" id="PTHR44845:SF7">
    <property type="entry name" value="PLIPASTATIN SYNTHASE SUBUNIT D"/>
    <property type="match status" value="1"/>
</dbReference>
<keyword evidence="3" id="KW-0597">Phosphoprotein</keyword>
<dbReference type="FunFam" id="3.40.50.980:FF:000001">
    <property type="entry name" value="Non-ribosomal peptide synthetase"/>
    <property type="match status" value="1"/>
</dbReference>
<dbReference type="Pfam" id="PF13193">
    <property type="entry name" value="AMP-binding_C"/>
    <property type="match status" value="1"/>
</dbReference>
<dbReference type="InterPro" id="IPR045851">
    <property type="entry name" value="AMP-bd_C_sf"/>
</dbReference>
<dbReference type="GeneID" id="48275106"/>
<dbReference type="SUPFAM" id="SSF56801">
    <property type="entry name" value="Acetyl-CoA synthetase-like"/>
    <property type="match status" value="1"/>
</dbReference>
<dbReference type="Proteomes" id="UP000238825">
    <property type="component" value="Chromosome"/>
</dbReference>
<dbReference type="FunFam" id="3.30.300.30:FF:000010">
    <property type="entry name" value="Enterobactin synthetase component F"/>
    <property type="match status" value="1"/>
</dbReference>
<dbReference type="EMBL" id="UFSZ01000001">
    <property type="protein sequence ID" value="SUV19243.1"/>
    <property type="molecule type" value="Genomic_DNA"/>
</dbReference>
<dbReference type="CDD" id="cd05930">
    <property type="entry name" value="A_NRPS"/>
    <property type="match status" value="1"/>
</dbReference>
<organism evidence="5 7">
    <name type="scientific">Lysinibacillus sphaericus</name>
    <name type="common">Bacillus sphaericus</name>
    <dbReference type="NCBI Taxonomy" id="1421"/>
    <lineage>
        <taxon>Bacteria</taxon>
        <taxon>Bacillati</taxon>
        <taxon>Bacillota</taxon>
        <taxon>Bacilli</taxon>
        <taxon>Bacillales</taxon>
        <taxon>Bacillaceae</taxon>
        <taxon>Lysinibacillus</taxon>
    </lineage>
</organism>
<protein>
    <submittedName>
        <fullName evidence="6">Amino acid adenylation domain-containing protein</fullName>
    </submittedName>
    <submittedName>
        <fullName evidence="5">Peptide synthetase</fullName>
    </submittedName>
</protein>
<reference evidence="5 7" key="1">
    <citation type="submission" date="2017-03" db="EMBL/GenBank/DDBJ databases">
        <title>The whole genome sequencing and assembly of Lysinibacillus sphaericus DSM 28T strain.</title>
        <authorList>
            <person name="Lee Y.-J."/>
            <person name="Yi H."/>
            <person name="Bahn Y.-S."/>
            <person name="Kim J.F."/>
            <person name="Lee D.-W."/>
        </authorList>
    </citation>
    <scope>NUCLEOTIDE SEQUENCE [LARGE SCALE GENOMIC DNA]</scope>
    <source>
        <strain evidence="5 7">DSM 28</strain>
    </source>
</reference>
<dbReference type="InterPro" id="IPR000873">
    <property type="entry name" value="AMP-dep_synth/lig_dom"/>
</dbReference>
<comment type="similarity">
    <text evidence="1">Belongs to the ATP-dependent AMP-binding enzyme family.</text>
</comment>
<dbReference type="InterPro" id="IPR036291">
    <property type="entry name" value="NAD(P)-bd_dom_sf"/>
</dbReference>
<dbReference type="InterPro" id="IPR036736">
    <property type="entry name" value="ACP-like_sf"/>
</dbReference>
<sequence length="1058" mass="119067">MKLKRDLDLFTAHYQTNTQEQQTLPSNCTQLLTEEDKVLYQVLNQTKAFYAKDQTIPSVFYQSAERFAERIALSFNGGRITYRQLNERSNQVAHMLLDNGLQKGDKVAIVMERSQDTVISLLGVLKAGGIYVPIDPSYPKERCQYLLNDSGAPFILIKEEHTALLTNLLHNDFQCRTVFTLNRMEITFPKDNVYIDLSPADLAYIIYTSGSTGKPKGVMLKHESVINLITDNQRIYQASKNDVFSQFISYSFDPSVTETFTAFFSGARLHMLTSMERISIEAFAEMIAREKVTTATIPNAFFTQLATHLSSDYQYQLSSLKYLSVGGEALMPAVIQKWREKFGTTTAIINVYGPTECTVLSSYYKVPDTIIEHHASIPIGKPIANYEMYIINTYGQLCPANEAGELYIAGAGLAAGYLNQPEKTAEAFVPHLSTKSGKLMYRTGDLARLLPSGVIEFVGRKDSQIKVRGFRIELGEIETVLSNHPNIQEAVILAKKKDDGNNSLFAYYTVFGGMKVEQEALRHYLADLLPDYMVPERLLEVQEMPLSPTGKIDRKQLAALEVTTPLPSRYDAPENTIQQLLASAWEQVLDVERVGIHDNFFHIGGHSLKILEILVQVKKHIPFLKIQDFFQYHTIAELDYYISTYQPETNEVSQPKTDLVRKDLMEPSRLITAHNVTPLAMKTVLLTGATGYLGSHVLYELLMNTNAHVYCLIRQSAQTTPDEKLKDSMLFYFGHAIIPMLQKRVTVIQGDLSKAKLDLSAKDHALLTEKIDAIIHCGADVRHFGAASHFNDVNVQGTRYLLELAKCKMGVHFHYVSTIGIPEELAATQWGDKQALGDFDYNVALSNVYNQSKLDAENLVRNAVNDSIPVSIYRVGNLTCHSQTGKFQRNIEDNAFYRLVKSMLYLGKTPSAHWHVDFTPINYASQALVALARQPKSNGHIFHLCNPVPLLYLDFVEAIKDMGYALEIVTVKEYEDWLLHSEHPEELQDYLSLAIAQLDGDGPSDSPFRMNSDKTQDFLKHTDITCAEPNPAFIRTMIGYGIQLGYFPEPTPVTSTIM</sequence>
<dbReference type="GO" id="GO:0043041">
    <property type="term" value="P:amino acid activation for nonribosomal peptide biosynthetic process"/>
    <property type="evidence" value="ECO:0007669"/>
    <property type="project" value="UniProtKB-ARBA"/>
</dbReference>
<dbReference type="Gene3D" id="3.30.300.30">
    <property type="match status" value="1"/>
</dbReference>
<dbReference type="SUPFAM" id="SSF47336">
    <property type="entry name" value="ACP-like"/>
    <property type="match status" value="1"/>
</dbReference>
<dbReference type="PROSITE" id="PS00455">
    <property type="entry name" value="AMP_BINDING"/>
    <property type="match status" value="1"/>
</dbReference>
<evidence type="ECO:0000313" key="8">
    <source>
        <dbReference type="Proteomes" id="UP000255295"/>
    </source>
</evidence>
<accession>A0A2S0JVW6</accession>
<dbReference type="Gene3D" id="3.40.50.12780">
    <property type="entry name" value="N-terminal domain of ligase-like"/>
    <property type="match status" value="1"/>
</dbReference>
<dbReference type="InterPro" id="IPR010080">
    <property type="entry name" value="Thioester_reductase-like_dom"/>
</dbReference>
<dbReference type="InterPro" id="IPR006162">
    <property type="entry name" value="Ppantetheine_attach_site"/>
</dbReference>
<dbReference type="PROSITE" id="PS00012">
    <property type="entry name" value="PHOSPHOPANTETHEINE"/>
    <property type="match status" value="1"/>
</dbReference>
<evidence type="ECO:0000256" key="1">
    <source>
        <dbReference type="ARBA" id="ARBA00006432"/>
    </source>
</evidence>
<dbReference type="PANTHER" id="PTHR44845">
    <property type="entry name" value="CARRIER DOMAIN-CONTAINING PROTEIN"/>
    <property type="match status" value="1"/>
</dbReference>
<proteinExistence type="inferred from homology"/>
<name>A0A2S0JVW6_LYSSH</name>
<dbReference type="AlphaFoldDB" id="A0A2S0JVW6"/>
<gene>
    <name evidence="6" type="primary">lgrD_3</name>
    <name evidence="5" type="ORF">LS41612_02775</name>
    <name evidence="6" type="ORF">NCTC10338_04237</name>
</gene>
<dbReference type="InterPro" id="IPR013120">
    <property type="entry name" value="FAR_NAD-bd"/>
</dbReference>
<evidence type="ECO:0000313" key="6">
    <source>
        <dbReference type="EMBL" id="SUV19243.1"/>
    </source>
</evidence>
<evidence type="ECO:0000313" key="7">
    <source>
        <dbReference type="Proteomes" id="UP000238825"/>
    </source>
</evidence>